<gene>
    <name evidence="1" type="ORF">GJ744_009670</name>
</gene>
<accession>A0A8H7AFN6</accession>
<protein>
    <submittedName>
        <fullName evidence="1">Uncharacterized protein</fullName>
    </submittedName>
</protein>
<organism evidence="1 2">
    <name type="scientific">Endocarpon pusillum</name>
    <dbReference type="NCBI Taxonomy" id="364733"/>
    <lineage>
        <taxon>Eukaryota</taxon>
        <taxon>Fungi</taxon>
        <taxon>Dikarya</taxon>
        <taxon>Ascomycota</taxon>
        <taxon>Pezizomycotina</taxon>
        <taxon>Eurotiomycetes</taxon>
        <taxon>Chaetothyriomycetidae</taxon>
        <taxon>Verrucariales</taxon>
        <taxon>Verrucariaceae</taxon>
        <taxon>Endocarpon</taxon>
    </lineage>
</organism>
<dbReference type="Proteomes" id="UP000606974">
    <property type="component" value="Unassembled WGS sequence"/>
</dbReference>
<reference evidence="1" key="1">
    <citation type="submission" date="2020-02" db="EMBL/GenBank/DDBJ databases">
        <authorList>
            <person name="Palmer J.M."/>
        </authorList>
    </citation>
    <scope>NUCLEOTIDE SEQUENCE</scope>
    <source>
        <strain evidence="1">EPUS1.4</strain>
        <tissue evidence="1">Thallus</tissue>
    </source>
</reference>
<name>A0A8H7AFN6_9EURO</name>
<comment type="caution">
    <text evidence="1">The sequence shown here is derived from an EMBL/GenBank/DDBJ whole genome shotgun (WGS) entry which is preliminary data.</text>
</comment>
<sequence>MPASQRSQFTQFPQFPQIPRFTQATRSQAHRVKRLVCSKVALVLEQKSCQPTVSPDHRLYFPSYISQLTFAPPPTLLSQHALIRNYNTVPFFTPPPSSVLPAASSLCPTPTQRLTG</sequence>
<dbReference type="AlphaFoldDB" id="A0A8H7AFN6"/>
<keyword evidence="2" id="KW-1185">Reference proteome</keyword>
<evidence type="ECO:0000313" key="2">
    <source>
        <dbReference type="Proteomes" id="UP000606974"/>
    </source>
</evidence>
<proteinExistence type="predicted"/>
<dbReference type="EMBL" id="JAACFV010000059">
    <property type="protein sequence ID" value="KAF7508088.1"/>
    <property type="molecule type" value="Genomic_DNA"/>
</dbReference>
<evidence type="ECO:0000313" key="1">
    <source>
        <dbReference type="EMBL" id="KAF7508088.1"/>
    </source>
</evidence>